<organism evidence="5 6">
    <name type="scientific">Brenthis ino</name>
    <name type="common">lesser marbled fritillary</name>
    <dbReference type="NCBI Taxonomy" id="405034"/>
    <lineage>
        <taxon>Eukaryota</taxon>
        <taxon>Metazoa</taxon>
        <taxon>Ecdysozoa</taxon>
        <taxon>Arthropoda</taxon>
        <taxon>Hexapoda</taxon>
        <taxon>Insecta</taxon>
        <taxon>Pterygota</taxon>
        <taxon>Neoptera</taxon>
        <taxon>Endopterygota</taxon>
        <taxon>Lepidoptera</taxon>
        <taxon>Glossata</taxon>
        <taxon>Ditrysia</taxon>
        <taxon>Papilionoidea</taxon>
        <taxon>Nymphalidae</taxon>
        <taxon>Heliconiinae</taxon>
        <taxon>Argynnini</taxon>
        <taxon>Brenthis</taxon>
    </lineage>
</organism>
<accession>A0A8J9VTD0</accession>
<dbReference type="Gene3D" id="1.10.555.10">
    <property type="entry name" value="Rho GTPase activation protein"/>
    <property type="match status" value="1"/>
</dbReference>
<dbReference type="Proteomes" id="UP000838878">
    <property type="component" value="Chromosome 6"/>
</dbReference>
<feature type="region of interest" description="Disordered" evidence="3">
    <location>
        <begin position="823"/>
        <end position="876"/>
    </location>
</feature>
<feature type="compositionally biased region" description="Basic and acidic residues" evidence="3">
    <location>
        <begin position="843"/>
        <end position="860"/>
    </location>
</feature>
<keyword evidence="1 2" id="KW-0175">Coiled coil</keyword>
<keyword evidence="6" id="KW-1185">Reference proteome</keyword>
<dbReference type="SMART" id="SM00324">
    <property type="entry name" value="RhoGAP"/>
    <property type="match status" value="1"/>
</dbReference>
<dbReference type="PANTHER" id="PTHR14166">
    <property type="entry name" value="SLIT-ROBO RHO GTPASE ACTIVATING PROTEIN"/>
    <property type="match status" value="1"/>
</dbReference>
<dbReference type="Pfam" id="PF00611">
    <property type="entry name" value="FCH"/>
    <property type="match status" value="1"/>
</dbReference>
<dbReference type="InterPro" id="IPR008936">
    <property type="entry name" value="Rho_GTPase_activation_prot"/>
</dbReference>
<proteinExistence type="predicted"/>
<evidence type="ECO:0000256" key="1">
    <source>
        <dbReference type="ARBA" id="ARBA00023054"/>
    </source>
</evidence>
<dbReference type="GO" id="GO:0007165">
    <property type="term" value="P:signal transduction"/>
    <property type="evidence" value="ECO:0007669"/>
    <property type="project" value="InterPro"/>
</dbReference>
<dbReference type="OrthoDB" id="5981864at2759"/>
<dbReference type="InterPro" id="IPR000198">
    <property type="entry name" value="RhoGAP_dom"/>
</dbReference>
<dbReference type="SMART" id="SM00055">
    <property type="entry name" value="FCH"/>
    <property type="match status" value="1"/>
</dbReference>
<feature type="region of interest" description="Disordered" evidence="3">
    <location>
        <begin position="1"/>
        <end position="78"/>
    </location>
</feature>
<evidence type="ECO:0000313" key="5">
    <source>
        <dbReference type="EMBL" id="CAH0726850.1"/>
    </source>
</evidence>
<feature type="coiled-coil region" evidence="2">
    <location>
        <begin position="433"/>
        <end position="467"/>
    </location>
</feature>
<feature type="compositionally biased region" description="Acidic residues" evidence="3">
    <location>
        <begin position="823"/>
        <end position="842"/>
    </location>
</feature>
<evidence type="ECO:0000256" key="2">
    <source>
        <dbReference type="SAM" id="Coils"/>
    </source>
</evidence>
<feature type="compositionally biased region" description="Pro residues" evidence="3">
    <location>
        <begin position="990"/>
        <end position="1014"/>
    </location>
</feature>
<reference evidence="5" key="1">
    <citation type="submission" date="2021-12" db="EMBL/GenBank/DDBJ databases">
        <authorList>
            <person name="Martin H S."/>
        </authorList>
    </citation>
    <scope>NUCLEOTIDE SEQUENCE</scope>
</reference>
<feature type="compositionally biased region" description="Low complexity" evidence="3">
    <location>
        <begin position="936"/>
        <end position="949"/>
    </location>
</feature>
<sequence>MRTISPLTSGFVPMQPVPRPPPRISSASSLAAPRDRSRALGRTPAPEAEGCEGESAGGWEVARTSAEAARRPQAQSPADRALPMFHCIVQPRHDWGPPDLANAFPDIRVQLSEQTRVLEARAEAAAGVAGELHDYCRRRADLEHEYSRALDKLARAAAQRHKDQKHKREQWPLTGAYACWQAALENTRSLSRDHAALAELYGGPLAARLQRAADDVLRLHRKCRDIVAERHEEVGAALAEAAAGGKAHAAAAADWRAAALKLRHAHTARAALLQADPPRHKKIKALDKELEKRRTRHSEARAKALRARADYVLSLEAANATLQRYYLDDIADIMLCTEVGFEAVVGRAVRTASAAESARAHAVCAAAGALLAAADALDALADRQRFVAAHPAAFALPRPLPYAGDAPPAQDAEMRDLVQGAADDRDEAADAAARDLSQRLAQLETSARALRAECREAAKTLDAAEAELVRQMEGADTAWEVGALFAAAPSAPAPPADDDAPRRDQEDYYLAKFRSYVSCAGRLARLESKAMAVRERLMGAGAAGAGPGAAMAALTPRSPPSPPRRAAARRRGHFAAPLDDRLPAVLTSCVRVIATYGLNHQGVFRVSGSQVEMQALRAAFERGEDPLAGVRDASDINSVCGLLKLYLRELRPPLLPPQLQERLLRVAALRDDAAFARRLRDTLAALPLPSLLVLRYLFAFLAHLTEHSERNMMDAWNLAICLGPTLLAAWGEGGAQVAAQNLVNELVKRAILHHADVFPQDVAPHTLYVRAEPADAPDGHAAPAPAPAAAPAAAHAPAANGPLVDLACGESALDEDEARDLSLYEDDDDDDDDAASDGDADTDVWRRDPPRRSSSSERRAPQVAPEPAPAPAATPVHDACSRLAESTPDLVLDLPARAADAADTFAHNRDTLKKRVAPPAAHRQTCSEGESKAEAEASASATSSVAGGSPVPARNTMRVAAKFAELTLTGGSLKPALAAKPALLRRPTPHPRAPAPPVVPPPASAPAPAPDPEP</sequence>
<dbReference type="PROSITE" id="PS50238">
    <property type="entry name" value="RHOGAP"/>
    <property type="match status" value="1"/>
</dbReference>
<dbReference type="Gene3D" id="1.20.1270.60">
    <property type="entry name" value="Arfaptin homology (AH) domain/BAR domain"/>
    <property type="match status" value="1"/>
</dbReference>
<dbReference type="EMBL" id="OV170226">
    <property type="protein sequence ID" value="CAH0726850.1"/>
    <property type="molecule type" value="Genomic_DNA"/>
</dbReference>
<evidence type="ECO:0000259" key="4">
    <source>
        <dbReference type="PROSITE" id="PS50238"/>
    </source>
</evidence>
<evidence type="ECO:0000313" key="6">
    <source>
        <dbReference type="Proteomes" id="UP000838878"/>
    </source>
</evidence>
<feature type="domain" description="Rho-GAP" evidence="4">
    <location>
        <begin position="576"/>
        <end position="758"/>
    </location>
</feature>
<dbReference type="Pfam" id="PF00620">
    <property type="entry name" value="RhoGAP"/>
    <property type="match status" value="1"/>
</dbReference>
<evidence type="ECO:0000256" key="3">
    <source>
        <dbReference type="SAM" id="MobiDB-lite"/>
    </source>
</evidence>
<dbReference type="InterPro" id="IPR001060">
    <property type="entry name" value="FCH_dom"/>
</dbReference>
<dbReference type="InterPro" id="IPR051627">
    <property type="entry name" value="SLIT-ROBO_RhoGAP"/>
</dbReference>
<dbReference type="SUPFAM" id="SSF48350">
    <property type="entry name" value="GTPase activation domain, GAP"/>
    <property type="match status" value="1"/>
</dbReference>
<dbReference type="AlphaFoldDB" id="A0A8J9VTD0"/>
<dbReference type="InterPro" id="IPR027267">
    <property type="entry name" value="AH/BAR_dom_sf"/>
</dbReference>
<name>A0A8J9VTD0_9NEOP</name>
<gene>
    <name evidence="5" type="ORF">BINO364_LOCUS12268</name>
</gene>
<protein>
    <recommendedName>
        <fullName evidence="4">Rho-GAP domain-containing protein</fullName>
    </recommendedName>
</protein>
<feature type="region of interest" description="Disordered" evidence="3">
    <location>
        <begin position="774"/>
        <end position="793"/>
    </location>
</feature>
<dbReference type="SUPFAM" id="SSF103657">
    <property type="entry name" value="BAR/IMD domain-like"/>
    <property type="match status" value="1"/>
</dbReference>
<feature type="region of interest" description="Disordered" evidence="3">
    <location>
        <begin position="909"/>
        <end position="954"/>
    </location>
</feature>
<feature type="region of interest" description="Disordered" evidence="3">
    <location>
        <begin position="979"/>
        <end position="1014"/>
    </location>
</feature>
<feature type="non-terminal residue" evidence="5">
    <location>
        <position position="1014"/>
    </location>
</feature>
<feature type="compositionally biased region" description="Low complexity" evidence="3">
    <location>
        <begin position="45"/>
        <end position="60"/>
    </location>
</feature>